<feature type="compositionally biased region" description="Gly residues" evidence="4">
    <location>
        <begin position="229"/>
        <end position="247"/>
    </location>
</feature>
<keyword evidence="1 3" id="KW-0238">DNA-binding</keyword>
<sequence length="247" mass="26266">MWHLCVVRILIVEDEEALAEAVARGLRREGMAVDVALDGDEGHEKATITRYDVVVLDRDLPGMHGDQLCREIVASGALTRVLMLTASDAVADRVEGLSLGADDYLAKPFAFPELVARVRALARRATPVTPPVLVAGDVELDPARRTVSRAGKPVELTRKEFGVLEVLLAARGSVVSSEELLERVWDENADPFTTTVRVTVMTLRKKLGEPGVIDTVVGSGYRVSPTVGERGGSAGQSGVGGQDSGAG</sequence>
<evidence type="ECO:0000256" key="1">
    <source>
        <dbReference type="ARBA" id="ARBA00023125"/>
    </source>
</evidence>
<dbReference type="InterPro" id="IPR039420">
    <property type="entry name" value="WalR-like"/>
</dbReference>
<evidence type="ECO:0000256" key="2">
    <source>
        <dbReference type="PROSITE-ProRule" id="PRU00169"/>
    </source>
</evidence>
<evidence type="ECO:0000256" key="3">
    <source>
        <dbReference type="PROSITE-ProRule" id="PRU01091"/>
    </source>
</evidence>
<dbReference type="Pfam" id="PF00072">
    <property type="entry name" value="Response_reg"/>
    <property type="match status" value="1"/>
</dbReference>
<dbReference type="InterPro" id="IPR001867">
    <property type="entry name" value="OmpR/PhoB-type_DNA-bd"/>
</dbReference>
<keyword evidence="2" id="KW-0597">Phosphoprotein</keyword>
<dbReference type="Gene3D" id="3.40.50.2300">
    <property type="match status" value="1"/>
</dbReference>
<dbReference type="InterPro" id="IPR036388">
    <property type="entry name" value="WH-like_DNA-bd_sf"/>
</dbReference>
<evidence type="ECO:0000313" key="7">
    <source>
        <dbReference type="EMBL" id="SDC44586.1"/>
    </source>
</evidence>
<dbReference type="GO" id="GO:0032993">
    <property type="term" value="C:protein-DNA complex"/>
    <property type="evidence" value="ECO:0007669"/>
    <property type="project" value="TreeGrafter"/>
</dbReference>
<feature type="domain" description="Response regulatory" evidence="5">
    <location>
        <begin position="8"/>
        <end position="122"/>
    </location>
</feature>
<feature type="DNA-binding region" description="OmpR/PhoB-type" evidence="3">
    <location>
        <begin position="130"/>
        <end position="225"/>
    </location>
</feature>
<dbReference type="Proteomes" id="UP000199501">
    <property type="component" value="Unassembled WGS sequence"/>
</dbReference>
<dbReference type="CDD" id="cd19935">
    <property type="entry name" value="REC_OmpR_CusR-like"/>
    <property type="match status" value="1"/>
</dbReference>
<dbReference type="GO" id="GO:0006355">
    <property type="term" value="P:regulation of DNA-templated transcription"/>
    <property type="evidence" value="ECO:0007669"/>
    <property type="project" value="InterPro"/>
</dbReference>
<dbReference type="PROSITE" id="PS51755">
    <property type="entry name" value="OMPR_PHOB"/>
    <property type="match status" value="1"/>
</dbReference>
<keyword evidence="8" id="KW-1185">Reference proteome</keyword>
<name>A0A1G6LPF9_9PSEU</name>
<proteinExistence type="predicted"/>
<dbReference type="Gene3D" id="6.10.250.690">
    <property type="match status" value="1"/>
</dbReference>
<dbReference type="GO" id="GO:0000156">
    <property type="term" value="F:phosphorelay response regulator activity"/>
    <property type="evidence" value="ECO:0007669"/>
    <property type="project" value="TreeGrafter"/>
</dbReference>
<dbReference type="SUPFAM" id="SSF52172">
    <property type="entry name" value="CheY-like"/>
    <property type="match status" value="1"/>
</dbReference>
<gene>
    <name evidence="7" type="ORF">SAMN05216174_102156</name>
</gene>
<dbReference type="EMBL" id="FMZZ01000002">
    <property type="protein sequence ID" value="SDC44586.1"/>
    <property type="molecule type" value="Genomic_DNA"/>
</dbReference>
<evidence type="ECO:0000256" key="4">
    <source>
        <dbReference type="SAM" id="MobiDB-lite"/>
    </source>
</evidence>
<protein>
    <submittedName>
        <fullName evidence="7">DNA-binding response regulator, OmpR family, contains REC and winged-helix (WHTH) domain</fullName>
    </submittedName>
</protein>
<dbReference type="InterPro" id="IPR001789">
    <property type="entry name" value="Sig_transdc_resp-reg_receiver"/>
</dbReference>
<feature type="domain" description="OmpR/PhoB-type" evidence="6">
    <location>
        <begin position="130"/>
        <end position="225"/>
    </location>
</feature>
<dbReference type="PANTHER" id="PTHR48111">
    <property type="entry name" value="REGULATOR OF RPOS"/>
    <property type="match status" value="1"/>
</dbReference>
<dbReference type="STRING" id="1271860.SAMN05216174_102156"/>
<evidence type="ECO:0000259" key="5">
    <source>
        <dbReference type="PROSITE" id="PS50110"/>
    </source>
</evidence>
<dbReference type="Gene3D" id="1.10.10.10">
    <property type="entry name" value="Winged helix-like DNA-binding domain superfamily/Winged helix DNA-binding domain"/>
    <property type="match status" value="1"/>
</dbReference>
<evidence type="ECO:0000259" key="6">
    <source>
        <dbReference type="PROSITE" id="PS51755"/>
    </source>
</evidence>
<dbReference type="SMART" id="SM00448">
    <property type="entry name" value="REC"/>
    <property type="match status" value="1"/>
</dbReference>
<dbReference type="InterPro" id="IPR011006">
    <property type="entry name" value="CheY-like_superfamily"/>
</dbReference>
<dbReference type="AlphaFoldDB" id="A0A1G6LPF9"/>
<organism evidence="7 8">
    <name type="scientific">Actinokineospora iranica</name>
    <dbReference type="NCBI Taxonomy" id="1271860"/>
    <lineage>
        <taxon>Bacteria</taxon>
        <taxon>Bacillati</taxon>
        <taxon>Actinomycetota</taxon>
        <taxon>Actinomycetes</taxon>
        <taxon>Pseudonocardiales</taxon>
        <taxon>Pseudonocardiaceae</taxon>
        <taxon>Actinokineospora</taxon>
    </lineage>
</organism>
<reference evidence="8" key="1">
    <citation type="submission" date="2016-10" db="EMBL/GenBank/DDBJ databases">
        <authorList>
            <person name="Varghese N."/>
            <person name="Submissions S."/>
        </authorList>
    </citation>
    <scope>NUCLEOTIDE SEQUENCE [LARGE SCALE GENOMIC DNA]</scope>
    <source>
        <strain evidence="8">IBRC-M 10403</strain>
    </source>
</reference>
<accession>A0A1G6LPF9</accession>
<dbReference type="GO" id="GO:0000976">
    <property type="term" value="F:transcription cis-regulatory region binding"/>
    <property type="evidence" value="ECO:0007669"/>
    <property type="project" value="TreeGrafter"/>
</dbReference>
<dbReference type="PROSITE" id="PS50110">
    <property type="entry name" value="RESPONSE_REGULATORY"/>
    <property type="match status" value="1"/>
</dbReference>
<dbReference type="PANTHER" id="PTHR48111:SF36">
    <property type="entry name" value="TRANSCRIPTIONAL REGULATORY PROTEIN CUTR"/>
    <property type="match status" value="1"/>
</dbReference>
<feature type="region of interest" description="Disordered" evidence="4">
    <location>
        <begin position="224"/>
        <end position="247"/>
    </location>
</feature>
<dbReference type="Pfam" id="PF00486">
    <property type="entry name" value="Trans_reg_C"/>
    <property type="match status" value="1"/>
</dbReference>
<dbReference type="CDD" id="cd00383">
    <property type="entry name" value="trans_reg_C"/>
    <property type="match status" value="1"/>
</dbReference>
<evidence type="ECO:0000313" key="8">
    <source>
        <dbReference type="Proteomes" id="UP000199501"/>
    </source>
</evidence>
<feature type="modified residue" description="4-aspartylphosphate" evidence="2">
    <location>
        <position position="57"/>
    </location>
</feature>
<dbReference type="SMART" id="SM00862">
    <property type="entry name" value="Trans_reg_C"/>
    <property type="match status" value="1"/>
</dbReference>
<dbReference type="GO" id="GO:0005829">
    <property type="term" value="C:cytosol"/>
    <property type="evidence" value="ECO:0007669"/>
    <property type="project" value="TreeGrafter"/>
</dbReference>